<sequence>LCPTSSLPVPDERNLTRFTSFSVLAFHPEPAGRKQNKQQFVQRYVAAVSPESDGSSVDKEATRAALLSERPNDVARTKEFWDKIQTETEAESFLQDYRSRAEARLAELDGGAADDEGLRDELEAVLSVPYDRQLAKLTATGALRPILDEYVPSDERRDFLSRHSAVLLEGLELEHLVPDPDGPVGVDDLGPELREVLAAEWTPGDGGGGDGASPSSSSAGEPRFRIEMIAYGSDLYGTDRAAAARRMYRLWNEHRSSRARFEESFFRKGYLGLEEDGKKRTAVDYDSDDD</sequence>
<dbReference type="OrthoDB" id="44649at2759"/>
<gene>
    <name evidence="2" type="ORF">THAOC_15199</name>
</gene>
<evidence type="ECO:0000313" key="2">
    <source>
        <dbReference type="EMBL" id="EJK64099.1"/>
    </source>
</evidence>
<comment type="caution">
    <text evidence="2">The sequence shown here is derived from an EMBL/GenBank/DDBJ whole genome shotgun (WGS) entry which is preliminary data.</text>
</comment>
<organism evidence="2 3">
    <name type="scientific">Thalassiosira oceanica</name>
    <name type="common">Marine diatom</name>
    <dbReference type="NCBI Taxonomy" id="159749"/>
    <lineage>
        <taxon>Eukaryota</taxon>
        <taxon>Sar</taxon>
        <taxon>Stramenopiles</taxon>
        <taxon>Ochrophyta</taxon>
        <taxon>Bacillariophyta</taxon>
        <taxon>Coscinodiscophyceae</taxon>
        <taxon>Thalassiosirophycidae</taxon>
        <taxon>Thalassiosirales</taxon>
        <taxon>Thalassiosiraceae</taxon>
        <taxon>Thalassiosira</taxon>
    </lineage>
</organism>
<feature type="region of interest" description="Disordered" evidence="1">
    <location>
        <begin position="201"/>
        <end position="220"/>
    </location>
</feature>
<dbReference type="AlphaFoldDB" id="K0SGI7"/>
<dbReference type="Proteomes" id="UP000266841">
    <property type="component" value="Unassembled WGS sequence"/>
</dbReference>
<keyword evidence="3" id="KW-1185">Reference proteome</keyword>
<dbReference type="eggNOG" id="ENOG502SIC1">
    <property type="taxonomic scope" value="Eukaryota"/>
</dbReference>
<evidence type="ECO:0000313" key="3">
    <source>
        <dbReference type="Proteomes" id="UP000266841"/>
    </source>
</evidence>
<accession>K0SGI7</accession>
<feature type="non-terminal residue" evidence="2">
    <location>
        <position position="1"/>
    </location>
</feature>
<proteinExistence type="predicted"/>
<dbReference type="EMBL" id="AGNL01017638">
    <property type="protein sequence ID" value="EJK64099.1"/>
    <property type="molecule type" value="Genomic_DNA"/>
</dbReference>
<reference evidence="2 3" key="1">
    <citation type="journal article" date="2012" name="Genome Biol.">
        <title>Genome and low-iron response of an oceanic diatom adapted to chronic iron limitation.</title>
        <authorList>
            <person name="Lommer M."/>
            <person name="Specht M."/>
            <person name="Roy A.S."/>
            <person name="Kraemer L."/>
            <person name="Andreson R."/>
            <person name="Gutowska M.A."/>
            <person name="Wolf J."/>
            <person name="Bergner S.V."/>
            <person name="Schilhabel M.B."/>
            <person name="Klostermeier U.C."/>
            <person name="Beiko R.G."/>
            <person name="Rosenstiel P."/>
            <person name="Hippler M."/>
            <person name="Laroche J."/>
        </authorList>
    </citation>
    <scope>NUCLEOTIDE SEQUENCE [LARGE SCALE GENOMIC DNA]</scope>
    <source>
        <strain evidence="2 3">CCMP1005</strain>
    </source>
</reference>
<protein>
    <submittedName>
        <fullName evidence="2">Uncharacterized protein</fullName>
    </submittedName>
</protein>
<evidence type="ECO:0000256" key="1">
    <source>
        <dbReference type="SAM" id="MobiDB-lite"/>
    </source>
</evidence>
<name>K0SGI7_THAOC</name>